<gene>
    <name evidence="2" type="ORF">EVA_11840</name>
</gene>
<comment type="caution">
    <text evidence="2">The sequence shown here is derived from an EMBL/GenBank/DDBJ whole genome shotgun (WGS) entry which is preliminary data.</text>
</comment>
<dbReference type="Pfam" id="PF00535">
    <property type="entry name" value="Glycos_transf_2"/>
    <property type="match status" value="1"/>
</dbReference>
<organism evidence="2">
    <name type="scientific">gut metagenome</name>
    <dbReference type="NCBI Taxonomy" id="749906"/>
    <lineage>
        <taxon>unclassified sequences</taxon>
        <taxon>metagenomes</taxon>
        <taxon>organismal metagenomes</taxon>
    </lineage>
</organism>
<dbReference type="GO" id="GO:0016758">
    <property type="term" value="F:hexosyltransferase activity"/>
    <property type="evidence" value="ECO:0007669"/>
    <property type="project" value="UniProtKB-ARBA"/>
</dbReference>
<evidence type="ECO:0000313" key="2">
    <source>
        <dbReference type="EMBL" id="EJX00053.1"/>
    </source>
</evidence>
<feature type="non-terminal residue" evidence="2">
    <location>
        <position position="207"/>
    </location>
</feature>
<dbReference type="SUPFAM" id="SSF53448">
    <property type="entry name" value="Nucleotide-diphospho-sugar transferases"/>
    <property type="match status" value="1"/>
</dbReference>
<keyword evidence="2" id="KW-0808">Transferase</keyword>
<evidence type="ECO:0000259" key="1">
    <source>
        <dbReference type="Pfam" id="PF00535"/>
    </source>
</evidence>
<proteinExistence type="predicted"/>
<accession>J9GE63</accession>
<dbReference type="PANTHER" id="PTHR22916:SF3">
    <property type="entry name" value="UDP-GLCNAC:BETAGAL BETA-1,3-N-ACETYLGLUCOSAMINYLTRANSFERASE-LIKE PROTEIN 1"/>
    <property type="match status" value="1"/>
</dbReference>
<dbReference type="Gene3D" id="3.90.550.10">
    <property type="entry name" value="Spore Coat Polysaccharide Biosynthesis Protein SpsA, Chain A"/>
    <property type="match status" value="1"/>
</dbReference>
<dbReference type="InterPro" id="IPR001173">
    <property type="entry name" value="Glyco_trans_2-like"/>
</dbReference>
<dbReference type="EMBL" id="AMCI01003544">
    <property type="protein sequence ID" value="EJX00053.1"/>
    <property type="molecule type" value="Genomic_DNA"/>
</dbReference>
<protein>
    <submittedName>
        <fullName evidence="2">Glycosyl transferase family protein</fullName>
    </submittedName>
</protein>
<dbReference type="PANTHER" id="PTHR22916">
    <property type="entry name" value="GLYCOSYLTRANSFERASE"/>
    <property type="match status" value="1"/>
</dbReference>
<dbReference type="InterPro" id="IPR029044">
    <property type="entry name" value="Nucleotide-diphossugar_trans"/>
</dbReference>
<dbReference type="AlphaFoldDB" id="J9GE63"/>
<sequence>MPDKKELGVPLPADVAREDSVGDMARRLADPKHVGQLARWCAQLAKEEGLEALWREISFRINLAFHRDTWKYRADIPTRRQLKAQRKAGVAGGPRISVVSPLYNTPEKFLRQMIGSVRAQSYENWQLVLADASDAAHTDVGRIAEEYAQRDKRIVYLRLSQNEGIAGNTNRGVQAADGEWLTLLDHDDVLYPNALYRVAEQAVQGAD</sequence>
<reference evidence="2" key="1">
    <citation type="journal article" date="2012" name="PLoS ONE">
        <title>Gene sets for utilization of primary and secondary nutrition supplies in the distal gut of endangered iberian lynx.</title>
        <authorList>
            <person name="Alcaide M."/>
            <person name="Messina E."/>
            <person name="Richter M."/>
            <person name="Bargiela R."/>
            <person name="Peplies J."/>
            <person name="Huws S.A."/>
            <person name="Newbold C.J."/>
            <person name="Golyshin P.N."/>
            <person name="Simon M.A."/>
            <person name="Lopez G."/>
            <person name="Yakimov M.M."/>
            <person name="Ferrer M."/>
        </authorList>
    </citation>
    <scope>NUCLEOTIDE SEQUENCE</scope>
</reference>
<name>J9GE63_9ZZZZ</name>
<feature type="domain" description="Glycosyltransferase 2-like" evidence="1">
    <location>
        <begin position="97"/>
        <end position="205"/>
    </location>
</feature>